<evidence type="ECO:0000256" key="1">
    <source>
        <dbReference type="SAM" id="SignalP"/>
    </source>
</evidence>
<feature type="chain" id="PRO_5005212336" evidence="1">
    <location>
        <begin position="19"/>
        <end position="149"/>
    </location>
</feature>
<gene>
    <name evidence="2" type="ORF">A176_007366</name>
</gene>
<feature type="signal peptide" evidence="1">
    <location>
        <begin position="1"/>
        <end position="18"/>
    </location>
</feature>
<dbReference type="Proteomes" id="UP000009026">
    <property type="component" value="Chromosome"/>
</dbReference>
<dbReference type="KEGG" id="mym:A176_007366"/>
<keyword evidence="1" id="KW-0732">Signal</keyword>
<dbReference type="PATRIC" id="fig|1297742.4.peg.7495"/>
<evidence type="ECO:0000313" key="3">
    <source>
        <dbReference type="Proteomes" id="UP000009026"/>
    </source>
</evidence>
<dbReference type="AlphaFoldDB" id="A0A0H4X5D5"/>
<reference evidence="2 3" key="1">
    <citation type="journal article" date="2016" name="PLoS ONE">
        <title>Complete Genome Sequence and Comparative Genomics of a Novel Myxobacterium Myxococcus hansupus.</title>
        <authorList>
            <person name="Sharma G."/>
            <person name="Narwani T."/>
            <person name="Subramanian S."/>
        </authorList>
    </citation>
    <scope>NUCLEOTIDE SEQUENCE [LARGE SCALE GENOMIC DNA]</scope>
    <source>
        <strain evidence="3">mixupus</strain>
    </source>
</reference>
<keyword evidence="3" id="KW-1185">Reference proteome</keyword>
<organism evidence="2 3">
    <name type="scientific">Pseudomyxococcus hansupus</name>
    <dbReference type="NCBI Taxonomy" id="1297742"/>
    <lineage>
        <taxon>Bacteria</taxon>
        <taxon>Pseudomonadati</taxon>
        <taxon>Myxococcota</taxon>
        <taxon>Myxococcia</taxon>
        <taxon>Myxococcales</taxon>
        <taxon>Cystobacterineae</taxon>
        <taxon>Myxococcaceae</taxon>
        <taxon>Pseudomyxococcus</taxon>
    </lineage>
</organism>
<dbReference type="OrthoDB" id="5525428at2"/>
<proteinExistence type="predicted"/>
<protein>
    <submittedName>
        <fullName evidence="2">Uncharacterized protein</fullName>
    </submittedName>
</protein>
<dbReference type="STRING" id="1297742.A176_007366"/>
<name>A0A0H4X5D5_9BACT</name>
<sequence length="149" mass="16646">MNLTALASVLLLSAPVLAAEPAAQAQDKAALEADIQRTMETIEKNRDRTFPIPCGQPPMRPERISGEDLDFAPAQLARLDEDQTTYQLRCTFKLDGKATRCLMYEPSLGLDAKNRERIKQWRFKPAMYKGEPNAVICTVSGKLTPRPQN</sequence>
<dbReference type="RefSeq" id="WP_002633938.1">
    <property type="nucleotide sequence ID" value="NZ_CP012109.1"/>
</dbReference>
<dbReference type="EMBL" id="CP012109">
    <property type="protein sequence ID" value="AKQ70454.1"/>
    <property type="molecule type" value="Genomic_DNA"/>
</dbReference>
<accession>A0A0H4X5D5</accession>
<evidence type="ECO:0000313" key="2">
    <source>
        <dbReference type="EMBL" id="AKQ70454.1"/>
    </source>
</evidence>